<dbReference type="InterPro" id="IPR029048">
    <property type="entry name" value="HSP70_C_sf"/>
</dbReference>
<evidence type="ECO:0000256" key="3">
    <source>
        <dbReference type="SAM" id="MobiDB-lite"/>
    </source>
</evidence>
<dbReference type="Pfam" id="PF00012">
    <property type="entry name" value="HSP70"/>
    <property type="match status" value="1"/>
</dbReference>
<sequence length="327" mass="37518">MSYFTNGICMGGQISNLLASVSERKERFKILYLYLLDSYLTKIGPILTHTYTAKVKVRVQLNLHGIVKLESAVVIEDQMDNSVTINDSHLTSEEVAVKSDQMSSGENIAEVSDNAESDPPSAPSAGVARRGRGVKRLEIPIRESICNGVQRDELTKAEEKERWLMQQDLKIEQTKDRKNALEAYVYEMRDKILNTYRSFANELDREEISRKLQETEDWLYEDGMDESENVYAEKLEDLRKLVDPIENRYKDEAARAQAKRDLLKCIEDNWMAAVSLPSIKKDAVTDECNKAERWLQEKSQQQDSFPKDVDPVVWSSNIRRKTEALEA</sequence>
<reference evidence="4" key="1">
    <citation type="submission" date="2019-09" db="EMBL/GenBank/DDBJ databases">
        <title>Draft genome information of white flower Hibiscus syriacus.</title>
        <authorList>
            <person name="Kim Y.-M."/>
        </authorList>
    </citation>
    <scope>NUCLEOTIDE SEQUENCE [LARGE SCALE GENOMIC DNA]</scope>
    <source>
        <strain evidence="4">YM2019G1</strain>
    </source>
</reference>
<evidence type="ECO:0000256" key="2">
    <source>
        <dbReference type="ARBA" id="ARBA00022840"/>
    </source>
</evidence>
<protein>
    <submittedName>
        <fullName evidence="4">Heat shock 70 kDa protein 16</fullName>
    </submittedName>
</protein>
<dbReference type="InterPro" id="IPR013126">
    <property type="entry name" value="Hsp_70_fam"/>
</dbReference>
<dbReference type="FunFam" id="1.20.1270.10:FF:000002">
    <property type="entry name" value="Heat shock 70 kDa protein 4"/>
    <property type="match status" value="1"/>
</dbReference>
<dbReference type="EMBL" id="VEPZ02000123">
    <property type="protein sequence ID" value="KAE8733184.1"/>
    <property type="molecule type" value="Genomic_DNA"/>
</dbReference>
<evidence type="ECO:0000256" key="1">
    <source>
        <dbReference type="ARBA" id="ARBA00022741"/>
    </source>
</evidence>
<dbReference type="PANTHER" id="PTHR45639">
    <property type="entry name" value="HSC70CB, ISOFORM G-RELATED"/>
    <property type="match status" value="1"/>
</dbReference>
<dbReference type="PANTHER" id="PTHR45639:SF15">
    <property type="entry name" value="HEAT SHOCK 70 KDA PROTEIN 16"/>
    <property type="match status" value="1"/>
</dbReference>
<keyword evidence="2" id="KW-0067">ATP-binding</keyword>
<organism evidence="4 5">
    <name type="scientific">Hibiscus syriacus</name>
    <name type="common">Rose of Sharon</name>
    <dbReference type="NCBI Taxonomy" id="106335"/>
    <lineage>
        <taxon>Eukaryota</taxon>
        <taxon>Viridiplantae</taxon>
        <taxon>Streptophyta</taxon>
        <taxon>Embryophyta</taxon>
        <taxon>Tracheophyta</taxon>
        <taxon>Spermatophyta</taxon>
        <taxon>Magnoliopsida</taxon>
        <taxon>eudicotyledons</taxon>
        <taxon>Gunneridae</taxon>
        <taxon>Pentapetalae</taxon>
        <taxon>rosids</taxon>
        <taxon>malvids</taxon>
        <taxon>Malvales</taxon>
        <taxon>Malvaceae</taxon>
        <taxon>Malvoideae</taxon>
        <taxon>Hibiscus</taxon>
    </lineage>
</organism>
<dbReference type="Gene3D" id="1.20.1270.10">
    <property type="match status" value="1"/>
</dbReference>
<dbReference type="AlphaFoldDB" id="A0A6A3CXQ7"/>
<keyword evidence="1" id="KW-0547">Nucleotide-binding</keyword>
<dbReference type="GO" id="GO:0140662">
    <property type="term" value="F:ATP-dependent protein folding chaperone"/>
    <property type="evidence" value="ECO:0007669"/>
    <property type="project" value="InterPro"/>
</dbReference>
<comment type="caution">
    <text evidence="4">The sequence shown here is derived from an EMBL/GenBank/DDBJ whole genome shotgun (WGS) entry which is preliminary data.</text>
</comment>
<proteinExistence type="predicted"/>
<evidence type="ECO:0000313" key="5">
    <source>
        <dbReference type="Proteomes" id="UP000436088"/>
    </source>
</evidence>
<evidence type="ECO:0000313" key="4">
    <source>
        <dbReference type="EMBL" id="KAE8733184.1"/>
    </source>
</evidence>
<keyword evidence="5" id="KW-1185">Reference proteome</keyword>
<feature type="region of interest" description="Disordered" evidence="3">
    <location>
        <begin position="96"/>
        <end position="129"/>
    </location>
</feature>
<name>A0A6A3CXQ7_HIBSY</name>
<keyword evidence="4" id="KW-0346">Stress response</keyword>
<accession>A0A6A3CXQ7</accession>
<dbReference type="Proteomes" id="UP000436088">
    <property type="component" value="Unassembled WGS sequence"/>
</dbReference>
<dbReference type="GO" id="GO:0005634">
    <property type="term" value="C:nucleus"/>
    <property type="evidence" value="ECO:0007669"/>
    <property type="project" value="TreeGrafter"/>
</dbReference>
<dbReference type="GO" id="GO:0005829">
    <property type="term" value="C:cytosol"/>
    <property type="evidence" value="ECO:0007669"/>
    <property type="project" value="TreeGrafter"/>
</dbReference>
<dbReference type="SUPFAM" id="SSF100934">
    <property type="entry name" value="Heat shock protein 70kD (HSP70), C-terminal subdomain"/>
    <property type="match status" value="1"/>
</dbReference>
<gene>
    <name evidence="4" type="ORF">F3Y22_tig00001478pilonHSYRG00318</name>
</gene>
<dbReference type="GO" id="GO:0005524">
    <property type="term" value="F:ATP binding"/>
    <property type="evidence" value="ECO:0007669"/>
    <property type="project" value="UniProtKB-KW"/>
</dbReference>